<comment type="similarity">
    <text evidence="1">Belongs to the tumor necrosis factor family.</text>
</comment>
<dbReference type="Gene3D" id="2.60.120.40">
    <property type="match status" value="1"/>
</dbReference>
<dbReference type="SMART" id="SM00207">
    <property type="entry name" value="TNF"/>
    <property type="match status" value="1"/>
</dbReference>
<proteinExistence type="inferred from homology"/>
<organism evidence="3 4">
    <name type="scientific">Orycteropus afer afer</name>
    <dbReference type="NCBI Taxonomy" id="1230840"/>
    <lineage>
        <taxon>Eukaryota</taxon>
        <taxon>Metazoa</taxon>
        <taxon>Chordata</taxon>
        <taxon>Craniata</taxon>
        <taxon>Vertebrata</taxon>
        <taxon>Euteleostomi</taxon>
        <taxon>Mammalia</taxon>
        <taxon>Eutheria</taxon>
        <taxon>Afrotheria</taxon>
        <taxon>Tubulidentata</taxon>
        <taxon>Orycteropodidae</taxon>
        <taxon>Orycteropus</taxon>
    </lineage>
</organism>
<name>A0A8B7AXI8_ORYAF</name>
<keyword evidence="3" id="KW-1185">Reference proteome</keyword>
<dbReference type="FunFam" id="2.60.120.40:FF:000032">
    <property type="entry name" value="Tumor necrosis factor ligand superfamily member 9"/>
    <property type="match status" value="1"/>
</dbReference>
<dbReference type="GeneID" id="103208751"/>
<dbReference type="PROSITE" id="PS00251">
    <property type="entry name" value="THD_1"/>
    <property type="match status" value="1"/>
</dbReference>
<evidence type="ECO:0000313" key="3">
    <source>
        <dbReference type="Proteomes" id="UP000694850"/>
    </source>
</evidence>
<dbReference type="GO" id="GO:0005886">
    <property type="term" value="C:plasma membrane"/>
    <property type="evidence" value="ECO:0007669"/>
    <property type="project" value="TreeGrafter"/>
</dbReference>
<evidence type="ECO:0000313" key="4">
    <source>
        <dbReference type="RefSeq" id="XP_007952675.1"/>
    </source>
</evidence>
<dbReference type="OrthoDB" id="9450706at2759"/>
<dbReference type="Pfam" id="PF00229">
    <property type="entry name" value="TNF"/>
    <property type="match status" value="1"/>
</dbReference>
<accession>A0A8B7AXI8</accession>
<dbReference type="PANTHER" id="PTHR15153">
    <property type="entry name" value="TUMOR NECROSIS FACTOR LIGAND SUPERFAMILY MEMBER 9"/>
    <property type="match status" value="1"/>
</dbReference>
<protein>
    <submittedName>
        <fullName evidence="4">Tumor necrosis factor ligand superfamily member 9</fullName>
    </submittedName>
</protein>
<dbReference type="AlphaFoldDB" id="A0A8B7AXI8"/>
<dbReference type="GO" id="GO:0006955">
    <property type="term" value="P:immune response"/>
    <property type="evidence" value="ECO:0007669"/>
    <property type="project" value="InterPro"/>
</dbReference>
<dbReference type="PANTHER" id="PTHR15153:SF0">
    <property type="entry name" value="TUMOR NECROSIS FACTOR LIGAND SUPERFAMILY MEMBER 9"/>
    <property type="match status" value="1"/>
</dbReference>
<evidence type="ECO:0000256" key="1">
    <source>
        <dbReference type="ARBA" id="ARBA00008670"/>
    </source>
</evidence>
<dbReference type="InterPro" id="IPR042373">
    <property type="entry name" value="TNFSF9"/>
</dbReference>
<dbReference type="GO" id="GO:0005164">
    <property type="term" value="F:tumor necrosis factor receptor binding"/>
    <property type="evidence" value="ECO:0007669"/>
    <property type="project" value="InterPro"/>
</dbReference>
<dbReference type="GO" id="GO:0045585">
    <property type="term" value="P:positive regulation of cytotoxic T cell differentiation"/>
    <property type="evidence" value="ECO:0007669"/>
    <property type="project" value="TreeGrafter"/>
</dbReference>
<sequence>MPAAPSSAPSSSSLTGACVQGPDHPQDAFAQLVASNVLLTNGTLRWHSERGLAEVSLAPGLTYDTLKRELVVAQGGVYYVFLHLELRRVVAGGGSGSVSVALHLQPDQTAALTLVLDLLAASSDSAGSSRGLLLRLGSGQRLAVHMRASAGAHPAWQLAQGATVLGLFRVAPEDPTGLSPPSPRPT</sequence>
<dbReference type="CTD" id="8744"/>
<dbReference type="SUPFAM" id="SSF49842">
    <property type="entry name" value="TNF-like"/>
    <property type="match status" value="1"/>
</dbReference>
<dbReference type="PROSITE" id="PS50049">
    <property type="entry name" value="THD_2"/>
    <property type="match status" value="1"/>
</dbReference>
<dbReference type="InterPro" id="IPR021184">
    <property type="entry name" value="TNF_CS"/>
</dbReference>
<dbReference type="Proteomes" id="UP000694850">
    <property type="component" value="Unplaced"/>
</dbReference>
<evidence type="ECO:0000259" key="2">
    <source>
        <dbReference type="PROSITE" id="PS50049"/>
    </source>
</evidence>
<dbReference type="GO" id="GO:0042104">
    <property type="term" value="P:positive regulation of activated T cell proliferation"/>
    <property type="evidence" value="ECO:0007669"/>
    <property type="project" value="TreeGrafter"/>
</dbReference>
<reference evidence="4" key="1">
    <citation type="submission" date="2025-08" db="UniProtKB">
        <authorList>
            <consortium name="RefSeq"/>
        </authorList>
    </citation>
    <scope>IDENTIFICATION</scope>
</reference>
<feature type="domain" description="THD" evidence="2">
    <location>
        <begin position="28"/>
        <end position="170"/>
    </location>
</feature>
<gene>
    <name evidence="4" type="primary">TNFSF9</name>
</gene>
<dbReference type="InterPro" id="IPR006052">
    <property type="entry name" value="TNF_dom"/>
</dbReference>
<dbReference type="InterPro" id="IPR008983">
    <property type="entry name" value="Tumour_necrosis_fac-like_dom"/>
</dbReference>
<dbReference type="RefSeq" id="XP_007952675.1">
    <property type="nucleotide sequence ID" value="XM_007954484.1"/>
</dbReference>